<dbReference type="OrthoDB" id="412402at2759"/>
<evidence type="ECO:0000313" key="1">
    <source>
        <dbReference type="EMBL" id="EME38176.1"/>
    </source>
</evidence>
<dbReference type="Proteomes" id="UP000016933">
    <property type="component" value="Unassembled WGS sequence"/>
</dbReference>
<protein>
    <submittedName>
        <fullName evidence="1">Uncharacterized protein</fullName>
    </submittedName>
</protein>
<accession>M2XGH7</accession>
<reference evidence="1 2" key="2">
    <citation type="journal article" date="2012" name="PLoS Pathog.">
        <title>Diverse lifestyles and strategies of plant pathogenesis encoded in the genomes of eighteen Dothideomycetes fungi.</title>
        <authorList>
            <person name="Ohm R.A."/>
            <person name="Feau N."/>
            <person name="Henrissat B."/>
            <person name="Schoch C.L."/>
            <person name="Horwitz B.A."/>
            <person name="Barry K.W."/>
            <person name="Condon B.J."/>
            <person name="Copeland A.C."/>
            <person name="Dhillon B."/>
            <person name="Glaser F."/>
            <person name="Hesse C.N."/>
            <person name="Kosti I."/>
            <person name="LaButti K."/>
            <person name="Lindquist E.A."/>
            <person name="Lucas S."/>
            <person name="Salamov A.A."/>
            <person name="Bradshaw R.E."/>
            <person name="Ciuffetti L."/>
            <person name="Hamelin R.C."/>
            <person name="Kema G.H.J."/>
            <person name="Lawrence C."/>
            <person name="Scott J.A."/>
            <person name="Spatafora J.W."/>
            <person name="Turgeon B.G."/>
            <person name="de Wit P.J.G.M."/>
            <person name="Zhong S."/>
            <person name="Goodwin S.B."/>
            <person name="Grigoriev I.V."/>
        </authorList>
    </citation>
    <scope>NUCLEOTIDE SEQUENCE [LARGE SCALE GENOMIC DNA]</scope>
    <source>
        <strain evidence="2">NZE10 / CBS 128990</strain>
    </source>
</reference>
<dbReference type="OMA" id="LMHYNRD"/>
<keyword evidence="2" id="KW-1185">Reference proteome</keyword>
<dbReference type="AlphaFoldDB" id="M2XGH7"/>
<evidence type="ECO:0000313" key="2">
    <source>
        <dbReference type="Proteomes" id="UP000016933"/>
    </source>
</evidence>
<dbReference type="PANTHER" id="PTHR36847:SF1">
    <property type="entry name" value="AMIDOLIGASE ENZYME"/>
    <property type="match status" value="1"/>
</dbReference>
<dbReference type="Pfam" id="PF12224">
    <property type="entry name" value="Amidoligase_2"/>
    <property type="match status" value="1"/>
</dbReference>
<dbReference type="HOGENOM" id="CLU_535253_0_0_1"/>
<dbReference type="eggNOG" id="ENOG502SUNA">
    <property type="taxonomic scope" value="Eukaryota"/>
</dbReference>
<dbReference type="PANTHER" id="PTHR36847">
    <property type="entry name" value="AMIDOLIGASE ENZYME"/>
    <property type="match status" value="1"/>
</dbReference>
<name>M2XGH7_DOTSN</name>
<dbReference type="EMBL" id="KB446548">
    <property type="protein sequence ID" value="EME38176.1"/>
    <property type="molecule type" value="Genomic_DNA"/>
</dbReference>
<dbReference type="STRING" id="675120.M2XGH7"/>
<proteinExistence type="predicted"/>
<gene>
    <name evidence="1" type="ORF">DOTSEDRAFT_83973</name>
</gene>
<sequence>MLHIRHILRLSFSSGTAIGIPPGKDLANLSPPCSTIPDLTFGVELEFIVVYDELAFENCTRDTSLEPSAETFVSAVQAIEYCLWRNGIGAILAYEDDDPARSQPRGQRSRQWTVKKDYCELSRGERPLLPPNFIEKTVELSSRVFAFADNDFRSELTHVLDVLNSMKLEFGCEILTKASTGVHVHIGRRHGADMPLQLCKRVFQLVTAHEHNIDAMHKATRVLAPISATNFTPRLLPHYMPPSAVHRHNTDDSPEANVFEWLERVELVHSREMLRNLFRVKLNDRLVHGHCSAYNFDNLGQGVKNTIEFRQYAGTLDLVEISAWVSFVCRLVEYCHQTHDVHFMHLLCQATNMDFQLVDLLIALEVHTDLLMHYNRDGGEALLGILPAQDTFHMAAAFDDLIAQNDHEQEQDTAVETVYELIARKSAPDPTSGVSYDGLIPSVGVVYCHEAEHLRQLLVKAYHQAQSTDHAPDEQSNTTIGLDGYARALVFAKLSLIYADQESGAECAVRRHLADWQ</sequence>
<reference evidence="2" key="1">
    <citation type="journal article" date="2012" name="PLoS Genet.">
        <title>The genomes of the fungal plant pathogens Cladosporium fulvum and Dothistroma septosporum reveal adaptation to different hosts and lifestyles but also signatures of common ancestry.</title>
        <authorList>
            <person name="de Wit P.J.G.M."/>
            <person name="van der Burgt A."/>
            <person name="Oekmen B."/>
            <person name="Stergiopoulos I."/>
            <person name="Abd-Elsalam K.A."/>
            <person name="Aerts A.L."/>
            <person name="Bahkali A.H."/>
            <person name="Beenen H.G."/>
            <person name="Chettri P."/>
            <person name="Cox M.P."/>
            <person name="Datema E."/>
            <person name="de Vries R.P."/>
            <person name="Dhillon B."/>
            <person name="Ganley A.R."/>
            <person name="Griffiths S.A."/>
            <person name="Guo Y."/>
            <person name="Hamelin R.C."/>
            <person name="Henrissat B."/>
            <person name="Kabir M.S."/>
            <person name="Jashni M.K."/>
            <person name="Kema G."/>
            <person name="Klaubauf S."/>
            <person name="Lapidus A."/>
            <person name="Levasseur A."/>
            <person name="Lindquist E."/>
            <person name="Mehrabi R."/>
            <person name="Ohm R.A."/>
            <person name="Owen T.J."/>
            <person name="Salamov A."/>
            <person name="Schwelm A."/>
            <person name="Schijlen E."/>
            <person name="Sun H."/>
            <person name="van den Burg H.A."/>
            <person name="van Ham R.C.H.J."/>
            <person name="Zhang S."/>
            <person name="Goodwin S.B."/>
            <person name="Grigoriev I.V."/>
            <person name="Collemare J."/>
            <person name="Bradshaw R.E."/>
        </authorList>
    </citation>
    <scope>NUCLEOTIDE SEQUENCE [LARGE SCALE GENOMIC DNA]</scope>
    <source>
        <strain evidence="2">NZE10 / CBS 128990</strain>
    </source>
</reference>
<dbReference type="InterPro" id="IPR022025">
    <property type="entry name" value="Amidoligase_2"/>
</dbReference>
<organism evidence="1 2">
    <name type="scientific">Dothistroma septosporum (strain NZE10 / CBS 128990)</name>
    <name type="common">Red band needle blight fungus</name>
    <name type="synonym">Mycosphaerella pini</name>
    <dbReference type="NCBI Taxonomy" id="675120"/>
    <lineage>
        <taxon>Eukaryota</taxon>
        <taxon>Fungi</taxon>
        <taxon>Dikarya</taxon>
        <taxon>Ascomycota</taxon>
        <taxon>Pezizomycotina</taxon>
        <taxon>Dothideomycetes</taxon>
        <taxon>Dothideomycetidae</taxon>
        <taxon>Mycosphaerellales</taxon>
        <taxon>Mycosphaerellaceae</taxon>
        <taxon>Dothistroma</taxon>
    </lineage>
</organism>